<dbReference type="UniPathway" id="UPA00767">
    <property type="reaction ID" value="UER00751"/>
</dbReference>
<gene>
    <name evidence="20" type="ORF">HANVADRAFT_25959</name>
</gene>
<dbReference type="Gene3D" id="1.10.600.10">
    <property type="entry name" value="Farnesyl Diphosphate Synthase"/>
    <property type="match status" value="1"/>
</dbReference>
<evidence type="ECO:0000256" key="11">
    <source>
        <dbReference type="ARBA" id="ARBA00022989"/>
    </source>
</evidence>
<dbReference type="CDD" id="cd00683">
    <property type="entry name" value="Trans_IPPS_HH"/>
    <property type="match status" value="1"/>
</dbReference>
<accession>A0A1B7TBB5</accession>
<evidence type="ECO:0000256" key="17">
    <source>
        <dbReference type="ARBA" id="ARBA00023229"/>
    </source>
</evidence>
<dbReference type="GO" id="GO:0055056">
    <property type="term" value="F:D-glucose transmembrane transporter activity"/>
    <property type="evidence" value="ECO:0007669"/>
    <property type="project" value="UniProtKB-UniRule"/>
</dbReference>
<evidence type="ECO:0000256" key="10">
    <source>
        <dbReference type="ARBA" id="ARBA00022955"/>
    </source>
</evidence>
<evidence type="ECO:0000256" key="6">
    <source>
        <dbReference type="ARBA" id="ARBA00022516"/>
    </source>
</evidence>
<keyword evidence="17" id="KW-0414">Isoprene biosynthesis</keyword>
<comment type="cofactor">
    <cofactor evidence="1 19">
        <name>Mg(2+)</name>
        <dbReference type="ChEBI" id="CHEBI:18420"/>
    </cofactor>
</comment>
<dbReference type="GO" id="GO:0005789">
    <property type="term" value="C:endoplasmic reticulum membrane"/>
    <property type="evidence" value="ECO:0007669"/>
    <property type="project" value="TreeGrafter"/>
</dbReference>
<evidence type="ECO:0000256" key="9">
    <source>
        <dbReference type="ARBA" id="ARBA00022857"/>
    </source>
</evidence>
<evidence type="ECO:0000313" key="21">
    <source>
        <dbReference type="Proteomes" id="UP000092321"/>
    </source>
</evidence>
<dbReference type="Proteomes" id="UP000092321">
    <property type="component" value="Unassembled WGS sequence"/>
</dbReference>
<dbReference type="PANTHER" id="PTHR11626">
    <property type="entry name" value="FARNESYL-DIPHOSPHATE FARNESYLTRANSFERASE"/>
    <property type="match status" value="1"/>
</dbReference>
<dbReference type="InterPro" id="IPR008949">
    <property type="entry name" value="Isoprenoid_synthase_dom_sf"/>
</dbReference>
<keyword evidence="12" id="KW-0756">Sterol biosynthesis</keyword>
<evidence type="ECO:0000256" key="14">
    <source>
        <dbReference type="ARBA" id="ARBA00023136"/>
    </source>
</evidence>
<evidence type="ECO:0000256" key="1">
    <source>
        <dbReference type="ARBA" id="ARBA00001946"/>
    </source>
</evidence>
<evidence type="ECO:0000256" key="15">
    <source>
        <dbReference type="ARBA" id="ARBA00023166"/>
    </source>
</evidence>
<organism evidence="20 21">
    <name type="scientific">Hanseniaspora valbyensis NRRL Y-1626</name>
    <dbReference type="NCBI Taxonomy" id="766949"/>
    <lineage>
        <taxon>Eukaryota</taxon>
        <taxon>Fungi</taxon>
        <taxon>Dikarya</taxon>
        <taxon>Ascomycota</taxon>
        <taxon>Saccharomycotina</taxon>
        <taxon>Saccharomycetes</taxon>
        <taxon>Saccharomycodales</taxon>
        <taxon>Saccharomycodaceae</taxon>
        <taxon>Hanseniaspora</taxon>
    </lineage>
</organism>
<dbReference type="InterPro" id="IPR002060">
    <property type="entry name" value="Squ/phyt_synthse"/>
</dbReference>
<evidence type="ECO:0000256" key="18">
    <source>
        <dbReference type="ARBA" id="ARBA00023268"/>
    </source>
</evidence>
<comment type="subcellular location">
    <subcellularLocation>
        <location evidence="2">Membrane</location>
    </subcellularLocation>
</comment>
<dbReference type="PROSITE" id="PS01044">
    <property type="entry name" value="SQUALEN_PHYTOEN_SYN_1"/>
    <property type="match status" value="1"/>
</dbReference>
<dbReference type="EC" id="2.5.1.21" evidence="5 19"/>
<keyword evidence="14 19" id="KW-0472">Membrane</keyword>
<dbReference type="GO" id="GO:0051996">
    <property type="term" value="F:squalene synthase [NAD(P)H] activity"/>
    <property type="evidence" value="ECO:0007669"/>
    <property type="project" value="UniProtKB-UniRule"/>
</dbReference>
<dbReference type="PROSITE" id="PS01045">
    <property type="entry name" value="SQUALEN_PHYTOEN_SYN_2"/>
    <property type="match status" value="1"/>
</dbReference>
<evidence type="ECO:0000256" key="12">
    <source>
        <dbReference type="ARBA" id="ARBA00023011"/>
    </source>
</evidence>
<protein>
    <recommendedName>
        <fullName evidence="5 19">Squalene synthase</fullName>
        <shortName evidence="19">SQS</shortName>
        <shortName evidence="19">SS</shortName>
        <ecNumber evidence="5 19">2.5.1.21</ecNumber>
    </recommendedName>
</protein>
<keyword evidence="7 19" id="KW-0808">Transferase</keyword>
<evidence type="ECO:0000256" key="5">
    <source>
        <dbReference type="ARBA" id="ARBA00012373"/>
    </source>
</evidence>
<evidence type="ECO:0000256" key="4">
    <source>
        <dbReference type="ARBA" id="ARBA00006251"/>
    </source>
</evidence>
<dbReference type="FunFam" id="1.10.600.10:FF:000003">
    <property type="entry name" value="Farnesyl-diphosphate farnesyltransferase 1"/>
    <property type="match status" value="1"/>
</dbReference>
<keyword evidence="16" id="KW-0753">Steroid metabolism</keyword>
<keyword evidence="11 19" id="KW-1133">Transmembrane helix</keyword>
<keyword evidence="6" id="KW-0444">Lipid biosynthesis</keyword>
<feature type="transmembrane region" description="Helical" evidence="19">
    <location>
        <begin position="423"/>
        <end position="441"/>
    </location>
</feature>
<keyword evidence="8 19" id="KW-0812">Transmembrane</keyword>
<dbReference type="SFLD" id="SFLDS00005">
    <property type="entry name" value="Isoprenoid_Synthase_Type_I"/>
    <property type="match status" value="1"/>
</dbReference>
<dbReference type="OrthoDB" id="431150at2759"/>
<dbReference type="AlphaFoldDB" id="A0A1B7TBB5"/>
<comment type="similarity">
    <text evidence="4 19">Belongs to the phytoene/squalene synthase family.</text>
</comment>
<evidence type="ECO:0000256" key="3">
    <source>
        <dbReference type="ARBA" id="ARBA00005057"/>
    </source>
</evidence>
<keyword evidence="13" id="KW-0443">Lipid metabolism</keyword>
<keyword evidence="15" id="KW-1207">Sterol metabolism</keyword>
<proteinExistence type="inferred from homology"/>
<sequence length="445" mass="51524">MGKLTQLLSHPIELRSVLILKYIQKNPYEVNVDSNPTLKKCYELLSKTSRSFAMVIKQLHPELKDVVMIFYLILRALDTVEDDMSIDSKIKIPLLRNFHEKLLLKDWTFDGNADTEKDKCVLVEFDQILKIYHTFKPEYKEVLSDITLKMGNGMADYILDDNFNLNGVETVKDYDLYCHYVAGLVGEGLTRLMVLAGFAKESLLKDPNDMRLMESMGLFLQKVNITRDYYEDLLDKRSFWPKEIWSKYAENLKDLHEPENVDNGVYCLNELVLNALSHVTDVLNYLSSINEQTSYQFCCIPQVMAIATMSLIFNNKDILSKVNIKIRKSETCYLILKSRTFKGTLEIFDYYLKSIKSRLQVEDPNYLKLNIQIAKIQQYMEGMTQDNLPEGIKPKQTDVYLKTQKKLTVDDKKMEVIIREEQAILNSASVAVAAVIIYALIKLFK</sequence>
<dbReference type="GO" id="GO:0045338">
    <property type="term" value="P:farnesyl diphosphate metabolic process"/>
    <property type="evidence" value="ECO:0007669"/>
    <property type="project" value="InterPro"/>
</dbReference>
<dbReference type="NCBIfam" id="TIGR01559">
    <property type="entry name" value="squal_synth"/>
    <property type="match status" value="1"/>
</dbReference>
<comment type="pathway">
    <text evidence="3 19">Terpene metabolism; lanosterol biosynthesis; lanosterol from farnesyl diphosphate: step 1/3.</text>
</comment>
<dbReference type="InterPro" id="IPR044844">
    <property type="entry name" value="Trans_IPPS_euk-type"/>
</dbReference>
<dbReference type="Pfam" id="PF00494">
    <property type="entry name" value="SQS_PSY"/>
    <property type="match status" value="1"/>
</dbReference>
<keyword evidence="18" id="KW-0511">Multifunctional enzyme</keyword>
<dbReference type="InterPro" id="IPR006449">
    <property type="entry name" value="Squal_synth-like"/>
</dbReference>
<comment type="catalytic activity">
    <reaction evidence="19">
        <text>2 (2E,6E)-farnesyl diphosphate + NADH + H(+) = squalene + 2 diphosphate + NAD(+)</text>
        <dbReference type="Rhea" id="RHEA:32299"/>
        <dbReference type="ChEBI" id="CHEBI:15378"/>
        <dbReference type="ChEBI" id="CHEBI:15440"/>
        <dbReference type="ChEBI" id="CHEBI:33019"/>
        <dbReference type="ChEBI" id="CHEBI:57540"/>
        <dbReference type="ChEBI" id="CHEBI:57945"/>
        <dbReference type="ChEBI" id="CHEBI:175763"/>
        <dbReference type="EC" id="2.5.1.21"/>
    </reaction>
</comment>
<dbReference type="GO" id="GO:0008299">
    <property type="term" value="P:isoprenoid biosynthetic process"/>
    <property type="evidence" value="ECO:0007669"/>
    <property type="project" value="UniProtKB-KW"/>
</dbReference>
<keyword evidence="10" id="KW-0752">Steroid biosynthesis</keyword>
<dbReference type="InterPro" id="IPR033904">
    <property type="entry name" value="Trans_IPPS_HH"/>
</dbReference>
<dbReference type="SUPFAM" id="SSF48576">
    <property type="entry name" value="Terpenoid synthases"/>
    <property type="match status" value="1"/>
</dbReference>
<reference evidence="21" key="1">
    <citation type="journal article" date="2016" name="Proc. Natl. Acad. Sci. U.S.A.">
        <title>Comparative genomics of biotechnologically important yeasts.</title>
        <authorList>
            <person name="Riley R."/>
            <person name="Haridas S."/>
            <person name="Wolfe K.H."/>
            <person name="Lopes M.R."/>
            <person name="Hittinger C.T."/>
            <person name="Goeker M."/>
            <person name="Salamov A.A."/>
            <person name="Wisecaver J.H."/>
            <person name="Long T.M."/>
            <person name="Calvey C.H."/>
            <person name="Aerts A.L."/>
            <person name="Barry K.W."/>
            <person name="Choi C."/>
            <person name="Clum A."/>
            <person name="Coughlan A.Y."/>
            <person name="Deshpande S."/>
            <person name="Douglass A.P."/>
            <person name="Hanson S.J."/>
            <person name="Klenk H.-P."/>
            <person name="LaButti K.M."/>
            <person name="Lapidus A."/>
            <person name="Lindquist E.A."/>
            <person name="Lipzen A.M."/>
            <person name="Meier-Kolthoff J.P."/>
            <person name="Ohm R.A."/>
            <person name="Otillar R.P."/>
            <person name="Pangilinan J.L."/>
            <person name="Peng Y."/>
            <person name="Rokas A."/>
            <person name="Rosa C.A."/>
            <person name="Scheuner C."/>
            <person name="Sibirny A.A."/>
            <person name="Slot J.C."/>
            <person name="Stielow J.B."/>
            <person name="Sun H."/>
            <person name="Kurtzman C.P."/>
            <person name="Blackwell M."/>
            <person name="Grigoriev I.V."/>
            <person name="Jeffries T.W."/>
        </authorList>
    </citation>
    <scope>NUCLEOTIDE SEQUENCE [LARGE SCALE GENOMIC DNA]</scope>
    <source>
        <strain evidence="21">NRRL Y-1626</strain>
    </source>
</reference>
<evidence type="ECO:0000256" key="7">
    <source>
        <dbReference type="ARBA" id="ARBA00022679"/>
    </source>
</evidence>
<dbReference type="GO" id="GO:0006696">
    <property type="term" value="P:ergosterol biosynthetic process"/>
    <property type="evidence" value="ECO:0007669"/>
    <property type="project" value="TreeGrafter"/>
</dbReference>
<evidence type="ECO:0000256" key="8">
    <source>
        <dbReference type="ARBA" id="ARBA00022692"/>
    </source>
</evidence>
<keyword evidence="9" id="KW-0521">NADP</keyword>
<evidence type="ECO:0000256" key="2">
    <source>
        <dbReference type="ARBA" id="ARBA00004370"/>
    </source>
</evidence>
<comment type="caution">
    <text evidence="20">The sequence shown here is derived from an EMBL/GenBank/DDBJ whole genome shotgun (WGS) entry which is preliminary data.</text>
</comment>
<dbReference type="EMBL" id="LXPE01000026">
    <property type="protein sequence ID" value="OBA26029.1"/>
    <property type="molecule type" value="Genomic_DNA"/>
</dbReference>
<dbReference type="InterPro" id="IPR019845">
    <property type="entry name" value="Squalene/phytoene_synthase_CS"/>
</dbReference>
<comment type="function">
    <text evidence="19">Catalyzes the condensation of 2 farnesyl pyrophosphate (FPP) moieties to form squalene.</text>
</comment>
<keyword evidence="21" id="KW-1185">Reference proteome</keyword>
<evidence type="ECO:0000256" key="16">
    <source>
        <dbReference type="ARBA" id="ARBA00023221"/>
    </source>
</evidence>
<evidence type="ECO:0000313" key="20">
    <source>
        <dbReference type="EMBL" id="OBA26029.1"/>
    </source>
</evidence>
<evidence type="ECO:0000256" key="13">
    <source>
        <dbReference type="ARBA" id="ARBA00023098"/>
    </source>
</evidence>
<name>A0A1B7TBB5_9ASCO</name>
<dbReference type="PANTHER" id="PTHR11626:SF2">
    <property type="entry name" value="SQUALENE SYNTHASE"/>
    <property type="match status" value="1"/>
</dbReference>
<evidence type="ECO:0000256" key="19">
    <source>
        <dbReference type="RuleBase" id="RU368088"/>
    </source>
</evidence>
<dbReference type="SFLD" id="SFLDG01018">
    <property type="entry name" value="Squalene/Phytoene_Synthase_Lik"/>
    <property type="match status" value="1"/>
</dbReference>
<comment type="catalytic activity">
    <reaction evidence="19">
        <text>2 (2E,6E)-farnesyl diphosphate + NADPH + H(+) = squalene + 2 diphosphate + NADP(+)</text>
        <dbReference type="Rhea" id="RHEA:32295"/>
        <dbReference type="ChEBI" id="CHEBI:15378"/>
        <dbReference type="ChEBI" id="CHEBI:15440"/>
        <dbReference type="ChEBI" id="CHEBI:33019"/>
        <dbReference type="ChEBI" id="CHEBI:57783"/>
        <dbReference type="ChEBI" id="CHEBI:58349"/>
        <dbReference type="ChEBI" id="CHEBI:175763"/>
        <dbReference type="EC" id="2.5.1.21"/>
    </reaction>
</comment>